<sequence>MRTTLNIDDQLLLRAKAQAAVSGVTLAQLIEDALRESLSRRERVEERGRVRIITAKGTGTRPGIDLDHSPSLLDIMER</sequence>
<dbReference type="STRING" id="314278.NB231_06406"/>
<dbReference type="eggNOG" id="COG3905">
    <property type="taxonomic scope" value="Bacteria"/>
</dbReference>
<dbReference type="InterPro" id="IPR010985">
    <property type="entry name" value="Ribbon_hlx_hlx"/>
</dbReference>
<dbReference type="SUPFAM" id="SSF47598">
    <property type="entry name" value="Ribbon-helix-helix"/>
    <property type="match status" value="1"/>
</dbReference>
<gene>
    <name evidence="1" type="ORF">NB231_06406</name>
</gene>
<dbReference type="HOGENOM" id="CLU_192215_0_0_6"/>
<organism evidence="1 2">
    <name type="scientific">Nitrococcus mobilis Nb-231</name>
    <dbReference type="NCBI Taxonomy" id="314278"/>
    <lineage>
        <taxon>Bacteria</taxon>
        <taxon>Pseudomonadati</taxon>
        <taxon>Pseudomonadota</taxon>
        <taxon>Gammaproteobacteria</taxon>
        <taxon>Chromatiales</taxon>
        <taxon>Ectothiorhodospiraceae</taxon>
        <taxon>Nitrococcus</taxon>
    </lineage>
</organism>
<name>A4BQZ8_9GAMM</name>
<evidence type="ECO:0008006" key="3">
    <source>
        <dbReference type="Google" id="ProtNLM"/>
    </source>
</evidence>
<reference evidence="1 2" key="1">
    <citation type="submission" date="2006-02" db="EMBL/GenBank/DDBJ databases">
        <authorList>
            <person name="Waterbury J."/>
            <person name="Ferriera S."/>
            <person name="Johnson J."/>
            <person name="Kravitz S."/>
            <person name="Halpern A."/>
            <person name="Remington K."/>
            <person name="Beeson K."/>
            <person name="Tran B."/>
            <person name="Rogers Y.-H."/>
            <person name="Friedman R."/>
            <person name="Venter J.C."/>
        </authorList>
    </citation>
    <scope>NUCLEOTIDE SEQUENCE [LARGE SCALE GENOMIC DNA]</scope>
    <source>
        <strain evidence="1 2">Nb-231</strain>
    </source>
</reference>
<keyword evidence="2" id="KW-1185">Reference proteome</keyword>
<dbReference type="RefSeq" id="WP_005000646.1">
    <property type="nucleotide sequence ID" value="NZ_CH672427.1"/>
</dbReference>
<dbReference type="GO" id="GO:0006355">
    <property type="term" value="P:regulation of DNA-templated transcription"/>
    <property type="evidence" value="ECO:0007669"/>
    <property type="project" value="InterPro"/>
</dbReference>
<dbReference type="Proteomes" id="UP000003374">
    <property type="component" value="Unassembled WGS sequence"/>
</dbReference>
<evidence type="ECO:0000313" key="2">
    <source>
        <dbReference type="Proteomes" id="UP000003374"/>
    </source>
</evidence>
<dbReference type="OrthoDB" id="8550172at2"/>
<proteinExistence type="predicted"/>
<protein>
    <recommendedName>
        <fullName evidence="3">DUF2191 domain-containing protein</fullName>
    </recommendedName>
</protein>
<dbReference type="EMBL" id="AAOF01000005">
    <property type="protein sequence ID" value="EAR21998.1"/>
    <property type="molecule type" value="Genomic_DNA"/>
</dbReference>
<accession>A4BQZ8</accession>
<dbReference type="AlphaFoldDB" id="A4BQZ8"/>
<evidence type="ECO:0000313" key="1">
    <source>
        <dbReference type="EMBL" id="EAR21998.1"/>
    </source>
</evidence>
<comment type="caution">
    <text evidence="1">The sequence shown here is derived from an EMBL/GenBank/DDBJ whole genome shotgun (WGS) entry which is preliminary data.</text>
</comment>